<feature type="active site" description="Nucleophile" evidence="7 8">
    <location>
        <position position="78"/>
    </location>
</feature>
<dbReference type="InterPro" id="IPR020601">
    <property type="entry name" value="ACP_carboxylate_deaminase_bac"/>
</dbReference>
<feature type="modified residue" description="N6-(pyridoxal phosphate)lysine" evidence="7 9">
    <location>
        <position position="51"/>
    </location>
</feature>
<dbReference type="Pfam" id="PF00291">
    <property type="entry name" value="PALP"/>
    <property type="match status" value="1"/>
</dbReference>
<reference evidence="11" key="1">
    <citation type="submission" date="2015-02" db="EMBL/GenBank/DDBJ databases">
        <authorList>
            <person name="Patil P.P."/>
            <person name="Midha S."/>
            <person name="Mali S."/>
            <person name="Gautam V."/>
            <person name="Dash L."/>
            <person name="Kumar S."/>
            <person name="Shastri J."/>
            <person name="Singhal L."/>
            <person name="Patil P.B."/>
        </authorList>
    </citation>
    <scope>NUCLEOTIDE SEQUENCE</scope>
    <source>
        <strain evidence="11">BC-19</strain>
    </source>
</reference>
<keyword evidence="5 7" id="KW-0378">Hydrolase</keyword>
<dbReference type="Proteomes" id="UP000191686">
    <property type="component" value="Unassembled WGS sequence"/>
</dbReference>
<evidence type="ECO:0000313" key="11">
    <source>
        <dbReference type="EMBL" id="MCW3716761.1"/>
    </source>
</evidence>
<accession>A0A144Y330</accession>
<evidence type="ECO:0000313" key="14">
    <source>
        <dbReference type="Proteomes" id="UP000191686"/>
    </source>
</evidence>
<evidence type="ECO:0000256" key="6">
    <source>
        <dbReference type="ARBA" id="ARBA00022898"/>
    </source>
</evidence>
<dbReference type="RefSeq" id="WP_006485468.1">
    <property type="nucleotide sequence ID" value="NZ_CADETK010000008.1"/>
</dbReference>
<dbReference type="CDD" id="cd06449">
    <property type="entry name" value="ACCD"/>
    <property type="match status" value="1"/>
</dbReference>
<evidence type="ECO:0000256" key="7">
    <source>
        <dbReference type="HAMAP-Rule" id="MF_00807"/>
    </source>
</evidence>
<organism evidence="11 14">
    <name type="scientific">Burkholderia cenocepacia</name>
    <dbReference type="NCBI Taxonomy" id="95486"/>
    <lineage>
        <taxon>Bacteria</taxon>
        <taxon>Pseudomonadati</taxon>
        <taxon>Pseudomonadota</taxon>
        <taxon>Betaproteobacteria</taxon>
        <taxon>Burkholderiales</taxon>
        <taxon>Burkholderiaceae</taxon>
        <taxon>Burkholderia</taxon>
        <taxon>Burkholderia cepacia complex</taxon>
    </lineage>
</organism>
<dbReference type="GO" id="GO:0030170">
    <property type="term" value="F:pyridoxal phosphate binding"/>
    <property type="evidence" value="ECO:0007669"/>
    <property type="project" value="InterPro"/>
</dbReference>
<dbReference type="PIRSF" id="PIRSF006278">
    <property type="entry name" value="ACCD_DCysDesulf"/>
    <property type="match status" value="1"/>
</dbReference>
<dbReference type="InterPro" id="IPR001926">
    <property type="entry name" value="TrpB-like_PALP"/>
</dbReference>
<dbReference type="OrthoDB" id="9801249at2"/>
<dbReference type="SMR" id="A0A144Y330"/>
<evidence type="ECO:0000256" key="9">
    <source>
        <dbReference type="PIRSR" id="PIRSR006278-2"/>
    </source>
</evidence>
<dbReference type="InterPro" id="IPR005965">
    <property type="entry name" value="ACP_carboxylate_deaminase"/>
</dbReference>
<dbReference type="Gene3D" id="3.40.50.1100">
    <property type="match status" value="2"/>
</dbReference>
<evidence type="ECO:0000256" key="8">
    <source>
        <dbReference type="PIRSR" id="PIRSR006278-1"/>
    </source>
</evidence>
<comment type="caution">
    <text evidence="11">The sequence shown here is derived from an EMBL/GenBank/DDBJ whole genome shotgun (WGS) entry which is preliminary data.</text>
</comment>
<dbReference type="GO" id="GO:0019148">
    <property type="term" value="F:D-cysteine desulfhydrase activity"/>
    <property type="evidence" value="ECO:0007669"/>
    <property type="project" value="TreeGrafter"/>
</dbReference>
<evidence type="ECO:0000313" key="12">
    <source>
        <dbReference type="EMBL" id="ONU74817.1"/>
    </source>
</evidence>
<comment type="cofactor">
    <cofactor evidence="2 7">
        <name>pyridoxal 5'-phosphate</name>
        <dbReference type="ChEBI" id="CHEBI:597326"/>
    </cofactor>
</comment>
<dbReference type="HAMAP" id="MF_00807">
    <property type="entry name" value="ACC_deaminase"/>
    <property type="match status" value="1"/>
</dbReference>
<reference evidence="11 14" key="4">
    <citation type="journal article" date="2017" name="Front. Microbiol.">
        <title>Genomics Reveals a Unique Clone of Burkholderia cenocepacia Harboring an Actively Excising Novel Genomic Island.</title>
        <authorList>
            <person name="Patil P.P."/>
            <person name="Mali S."/>
            <person name="Midha S."/>
            <person name="Gautam V."/>
            <person name="Dash L."/>
            <person name="Kumar S."/>
            <person name="Shastri J."/>
            <person name="Singhal L."/>
            <person name="Patil P.B."/>
        </authorList>
    </citation>
    <scope>NUCLEOTIDE SEQUENCE [LARGE SCALE GENOMIC DNA]</scope>
    <source>
        <strain evidence="11 14">BC-19</strain>
    </source>
</reference>
<reference evidence="11" key="5">
    <citation type="submission" date="2021-09" db="EMBL/GenBank/DDBJ databases">
        <authorList>
            <person name="Saroha T."/>
            <person name="Patil P."/>
            <person name="Gautam D.V."/>
            <person name="Patil D.P.B."/>
        </authorList>
    </citation>
    <scope>NUCLEOTIDE SEQUENCE</scope>
    <source>
        <strain evidence="11">BC-19</strain>
    </source>
</reference>
<dbReference type="GO" id="GO:0008660">
    <property type="term" value="F:1-aminocyclopropane-1-carboxylate deaminase activity"/>
    <property type="evidence" value="ECO:0007669"/>
    <property type="project" value="UniProtKB-UniRule"/>
</dbReference>
<evidence type="ECO:0000256" key="5">
    <source>
        <dbReference type="ARBA" id="ARBA00022801"/>
    </source>
</evidence>
<dbReference type="EMBL" id="JYMX02000050">
    <property type="protein sequence ID" value="MCW3716761.1"/>
    <property type="molecule type" value="Genomic_DNA"/>
</dbReference>
<dbReference type="SUPFAM" id="SSF53686">
    <property type="entry name" value="Tryptophan synthase beta subunit-like PLP-dependent enzymes"/>
    <property type="match status" value="1"/>
</dbReference>
<dbReference type="GO" id="GO:0009310">
    <property type="term" value="P:amine catabolic process"/>
    <property type="evidence" value="ECO:0007669"/>
    <property type="project" value="InterPro"/>
</dbReference>
<dbReference type="GO" id="GO:0018871">
    <property type="term" value="P:1-aminocyclopropane-1-carboxylate metabolic process"/>
    <property type="evidence" value="ECO:0007669"/>
    <property type="project" value="UniProtKB-UniRule"/>
</dbReference>
<reference evidence="12 13" key="2">
    <citation type="submission" date="2016-08" db="EMBL/GenBank/DDBJ databases">
        <authorList>
            <person name="Seilhamer J.J."/>
        </authorList>
    </citation>
    <scope>NUCLEOTIDE SEQUENCE [LARGE SCALE GENOMIC DNA]</scope>
    <source>
        <strain evidence="12 13">VC14762</strain>
    </source>
</reference>
<dbReference type="PANTHER" id="PTHR43780">
    <property type="entry name" value="1-AMINOCYCLOPROPANE-1-CARBOXYLATE DEAMINASE-RELATED"/>
    <property type="match status" value="1"/>
</dbReference>
<evidence type="ECO:0000313" key="13">
    <source>
        <dbReference type="Proteomes" id="UP000188543"/>
    </source>
</evidence>
<gene>
    <name evidence="7" type="primary">acdS</name>
    <name evidence="12" type="ORF">A8E72_37330</name>
    <name evidence="11" type="ORF">UE95_036370</name>
</gene>
<dbReference type="EMBL" id="MUTJ01000106">
    <property type="protein sequence ID" value="ONU74817.1"/>
    <property type="molecule type" value="Genomic_DNA"/>
</dbReference>
<dbReference type="Proteomes" id="UP000188543">
    <property type="component" value="Unassembled WGS sequence"/>
</dbReference>
<feature type="domain" description="Tryptophan synthase beta chain-like PALP" evidence="10">
    <location>
        <begin position="12"/>
        <end position="321"/>
    </location>
</feature>
<evidence type="ECO:0000256" key="4">
    <source>
        <dbReference type="ARBA" id="ARBA00008639"/>
    </source>
</evidence>
<dbReference type="PANTHER" id="PTHR43780:SF2">
    <property type="entry name" value="1-AMINOCYCLOPROPANE-1-CARBOXYLATE DEAMINASE-RELATED"/>
    <property type="match status" value="1"/>
</dbReference>
<protein>
    <recommendedName>
        <fullName evidence="7">1-aminocyclopropane-1-carboxylate deaminase</fullName>
        <shortName evidence="7">ACC deaminase</shortName>
        <shortName evidence="7">ACCD</shortName>
        <ecNumber evidence="7">3.5.99.7</ecNumber>
    </recommendedName>
</protein>
<dbReference type="FunFam" id="3.40.50.1100:FF:000048">
    <property type="entry name" value="1-aminocyclopropane-1-carboxylate deaminase"/>
    <property type="match status" value="1"/>
</dbReference>
<keyword evidence="6 7" id="KW-0663">Pyridoxal phosphate</keyword>
<comment type="function">
    <text evidence="3 7">Catalyzes a cyclopropane ring-opening reaction, the irreversible conversion of 1-aminocyclopropane-1-carboxylate (ACC) to ammonia and alpha-ketobutyrate. Allows growth on ACC as a nitrogen source.</text>
</comment>
<dbReference type="AlphaFoldDB" id="A0A144Y330"/>
<evidence type="ECO:0000259" key="10">
    <source>
        <dbReference type="Pfam" id="PF00291"/>
    </source>
</evidence>
<name>A0A144Y330_9BURK</name>
<comment type="catalytic activity">
    <reaction evidence="1 7">
        <text>1-aminocyclopropane-1-carboxylate + H2O = 2-oxobutanoate + NH4(+)</text>
        <dbReference type="Rhea" id="RHEA:16933"/>
        <dbReference type="ChEBI" id="CHEBI:15377"/>
        <dbReference type="ChEBI" id="CHEBI:16763"/>
        <dbReference type="ChEBI" id="CHEBI:28938"/>
        <dbReference type="ChEBI" id="CHEBI:58360"/>
        <dbReference type="EC" id="3.5.99.7"/>
    </reaction>
</comment>
<sequence>MNLQRFPRYPLTFGPTPIQPLKRLSAHLGGKVELYAKREDCNSGLAFGGNKTRKLEYLVPDALAQGADTLVSIGGVQSNQTRQVAAVAAHLGMKCVLVQEHWVNYEDPVYDRVGNIQLSRMMGADVRLVADGFDIGIRRSWEEAMESVRQAGGKPYPIPAGCSEHPLGGLGFVGFAEEVRAQEAELGFRFDYVVVCSVTGSTQAGMVVGFAADGRADRVIGIDASAKPEQTREQITRIARHTAELVGLGRDIVERDVVLDTRYGGPEYGLPSDGTLEAIRLCARLEGMLTDPVYEGKSMHGMIDKVRLGEFEPGSKVLYAHLGGAPALSAYNGIFRNG</sequence>
<comment type="subunit">
    <text evidence="7">Homotrimer.</text>
</comment>
<reference evidence="11 14" key="3">
    <citation type="journal article" date="2017" name="Front. Microbiol.">
        <title>Genomics reveals a unique clone of Burkholderia cenocepacia harbouring an actively excising novel genomic island.</title>
        <authorList>
            <person name="Patil P."/>
            <person name="Mali S."/>
            <person name="Midha S."/>
            <person name="Gautam V."/>
            <person name="Dash L."/>
            <person name="Kumar S."/>
            <person name="Shastri J."/>
            <person name="Singhal L."/>
            <person name="Patil P.B."/>
        </authorList>
    </citation>
    <scope>NUCLEOTIDE SEQUENCE [LARGE SCALE GENOMIC DNA]</scope>
    <source>
        <strain evidence="11 14">BC-19</strain>
    </source>
</reference>
<evidence type="ECO:0000256" key="3">
    <source>
        <dbReference type="ARBA" id="ARBA00003003"/>
    </source>
</evidence>
<proteinExistence type="inferred from homology"/>
<dbReference type="EC" id="3.5.99.7" evidence="7"/>
<comment type="similarity">
    <text evidence="4 7">Belongs to the ACC deaminase/D-cysteine desulfhydrase family.</text>
</comment>
<dbReference type="NCBIfam" id="TIGR01274">
    <property type="entry name" value="ACC_deam"/>
    <property type="match status" value="1"/>
</dbReference>
<evidence type="ECO:0000256" key="1">
    <source>
        <dbReference type="ARBA" id="ARBA00001132"/>
    </source>
</evidence>
<dbReference type="InterPro" id="IPR036052">
    <property type="entry name" value="TrpB-like_PALP_sf"/>
</dbReference>
<dbReference type="InterPro" id="IPR027278">
    <property type="entry name" value="ACCD_DCysDesulf"/>
</dbReference>
<evidence type="ECO:0000256" key="2">
    <source>
        <dbReference type="ARBA" id="ARBA00001933"/>
    </source>
</evidence>